<evidence type="ECO:0000256" key="3">
    <source>
        <dbReference type="ARBA" id="ARBA00022833"/>
    </source>
</evidence>
<keyword evidence="2 4" id="KW-0863">Zinc-finger</keyword>
<dbReference type="Proteomes" id="UP000069940">
    <property type="component" value="Unassembled WGS sequence"/>
</dbReference>
<sequence length="1955" mass="223678">MATQTPEDGNERLATCLMCGGPEDDDFNMVSCNDCKFWAHFKCAEVTDEVKDADWFCRDCTRTRETHLRVSKKKSSKKRSTKSGVDSIRSGGSSVAAHVAELEEELRARENALTDQMALRAKRLEMTRMWNEKQLRMEKEMREKELQLEKEMHNLQLKQEKELLDRQLAAEREFIQKRDTIRQEVQSSKDKVRNWLAQRKQPDSQPKDDFRGAYPKGTVPDIRNKGASRSSVYDKEEETDSDDEDEDEELEEKEDSVSAGSQRLMSTRRNGPGQQMLRVTKEQLAARQAVSKHLPTFKGEPEIWPLFISSFEYTTQACGFSNIDNLKRLQDSLQGDALEAVRSRLVLPDSVPDVIRDLRNLFGKPEKLLKTLMAKVRNAPAPNIDRLESFIHFGITVKQLCDNLEAAQLNDHLNNPMLVQELVEKLPPSYKLEWVRFKRGKNNTPLRMFTDFMTDIVSDVSEVSDFASCTRNDAIRSGKERTRKKEFIHLHNSEAKSGEIQPPAKIGTPCWICKRSDHKIRFCDDFKRMNVAERLKVAEKLKLCNLCLNSHGNSRCTFKLRCSVKNCGGNHHYLLHRREESVQLMEVGCNAHRNLSRGVIFRMVPVTLFAGKMSVNTLAFLDEGSSSTLVDEAIAKRLRLQGEPEPLTVTWTGGIKRFENTSRRIKLMMSAKGCNRQFTLEDVRTVSELMLPKQCVRFSEISERYPHLSDLPVADHSSEDPKILIGLDNLHLFSPLESRVGKPGEPIAVRSALGWTVYGPETQRMRTEAFINLHTIKPATNQELHDMMRAQFVMDEVGITSFGIPESAEVQRARAILQETTVRIGDRFQTGLLWREDVRQFPDSFPMALRRLKALERKLEKNVPLKENVTRQINEYQAKGYAHQATAEELEEAIPSTVWYLPLNVVLNPRKPDKVRLVWDAAATVEGVSLNSELLTGPDMLVSLPEVISHFRERPVAFGGDIAEMYHQLRVRPEDRSAQRFLYRANPEDVPQVFVMDVLTFGSTCSPSSAQFVKNLNAEQFMSEFPDAACAIIRRHYVDDYFDSANTLEEATERAKGVKYIHAKGGFCIRNWVSNRREFLEEMGETKACLKVPFTMDKDYEYERVLGIVWEPLYDEFSFAASSAAEFYRKSIDGEHPTKRMVLSSVMALFDPLGLLSPFTVRGRMLVQDLWRTGCGWDEEIDDVSFQKWQCWSKLLLEVETFKIPRSYFGESKTDEIEDLQLHVFTDASETAFGCVAYFRAVIRGEVKCALVMSRSKVAPIKQLSIPRLELQGALLGARLARTVHENHSYTISNQFMWTDSQTVLSWIRSDQRRYKQFVGFRIGEILSLTKLTEWNWIPSKLNVADRLTKWGNDMGLLTDCSWVRGPTFLYQRKEAWPTRNLPPANTVEELRINLLLHNISVPNTLIDIRRFSKWTVLVRTVAVSFRFINNLKRKVQGLPIETLKATAAQARLLSEHSIPAVRVPFQQAEYLKAERYLLKMSQAESYIDELKILLRNKDLPAGEWMTIEKSSPLYKVTPLVDEDGLMRMEGRSERAEFLPFDLRFPIIVPADHPVTTLLVQSFHERFGHGYRETVKNELRQRFFIPKVNSVIRKVAAGCVWCKVHRNRPQAPRMAPLPVQRLTPNLRPFSYVGIDYLGPFEVTVGRRTEKRWIVLFTCLVIRAVHVEVAYSLTTQACLMAIRRFICRRGPPCEYFSDNGTNLKSASKEILKTVRDIGLDCAEEFTTARTKWNFNPPAAPHMGGVWERLVRSIKEAIGVLNDGRRLTDEILQTSILEAEDMVNSRPLTYVSEDSIEAGALTPNHFLRGVSPNEPSDIPPVTNLPETLRDSFKRSQYLADEMWKRWIQEYIPTVNQRTKWFAEKRQLKAGDLVYVVEGLNRKSWVRGVIEEPIVSSDGRVRQAWVRTKSGVFKRAAVKLAVLEINCGNTGQDVATGPELRAGELFGTAPLAPLLSDN</sequence>
<feature type="region of interest" description="Disordered" evidence="6">
    <location>
        <begin position="183"/>
        <end position="275"/>
    </location>
</feature>
<dbReference type="PANTHER" id="PTHR47331">
    <property type="entry name" value="PHD-TYPE DOMAIN-CONTAINING PROTEIN"/>
    <property type="match status" value="1"/>
</dbReference>
<dbReference type="InterPro" id="IPR008042">
    <property type="entry name" value="Retrotrans_Pao"/>
</dbReference>
<evidence type="ECO:0000313" key="10">
    <source>
        <dbReference type="Proteomes" id="UP000069940"/>
    </source>
</evidence>
<dbReference type="InterPro" id="IPR041588">
    <property type="entry name" value="Integrase_H2C2"/>
</dbReference>
<dbReference type="InterPro" id="IPR012337">
    <property type="entry name" value="RNaseH-like_sf"/>
</dbReference>
<reference evidence="10" key="1">
    <citation type="journal article" date="2015" name="Proc. Natl. Acad. Sci. U.S.A.">
        <title>Genome sequence of the Asian Tiger mosquito, Aedes albopictus, reveals insights into its biology, genetics, and evolution.</title>
        <authorList>
            <person name="Chen X.G."/>
            <person name="Jiang X."/>
            <person name="Gu J."/>
            <person name="Xu M."/>
            <person name="Wu Y."/>
            <person name="Deng Y."/>
            <person name="Zhang C."/>
            <person name="Bonizzoni M."/>
            <person name="Dermauw W."/>
            <person name="Vontas J."/>
            <person name="Armbruster P."/>
            <person name="Huang X."/>
            <person name="Yang Y."/>
            <person name="Zhang H."/>
            <person name="He W."/>
            <person name="Peng H."/>
            <person name="Liu Y."/>
            <person name="Wu K."/>
            <person name="Chen J."/>
            <person name="Lirakis M."/>
            <person name="Topalis P."/>
            <person name="Van Leeuwen T."/>
            <person name="Hall A.B."/>
            <person name="Jiang X."/>
            <person name="Thorpe C."/>
            <person name="Mueller R.L."/>
            <person name="Sun C."/>
            <person name="Waterhouse R.M."/>
            <person name="Yan G."/>
            <person name="Tu Z.J."/>
            <person name="Fang X."/>
            <person name="James A.A."/>
        </authorList>
    </citation>
    <scope>NUCLEOTIDE SEQUENCE [LARGE SCALE GENOMIC DNA]</scope>
    <source>
        <strain evidence="10">Foshan</strain>
    </source>
</reference>
<dbReference type="Pfam" id="PF17921">
    <property type="entry name" value="Integrase_H2C2"/>
    <property type="match status" value="1"/>
</dbReference>
<feature type="domain" description="PHD-type" evidence="7">
    <location>
        <begin position="13"/>
        <end position="63"/>
    </location>
</feature>
<organism evidence="9 10">
    <name type="scientific">Aedes albopictus</name>
    <name type="common">Asian tiger mosquito</name>
    <name type="synonym">Stegomyia albopicta</name>
    <dbReference type="NCBI Taxonomy" id="7160"/>
    <lineage>
        <taxon>Eukaryota</taxon>
        <taxon>Metazoa</taxon>
        <taxon>Ecdysozoa</taxon>
        <taxon>Arthropoda</taxon>
        <taxon>Hexapoda</taxon>
        <taxon>Insecta</taxon>
        <taxon>Pterygota</taxon>
        <taxon>Neoptera</taxon>
        <taxon>Endopterygota</taxon>
        <taxon>Diptera</taxon>
        <taxon>Nematocera</taxon>
        <taxon>Culicoidea</taxon>
        <taxon>Culicidae</taxon>
        <taxon>Culicinae</taxon>
        <taxon>Aedini</taxon>
        <taxon>Aedes</taxon>
        <taxon>Stegomyia</taxon>
    </lineage>
</organism>
<dbReference type="Gene3D" id="3.30.40.10">
    <property type="entry name" value="Zinc/RING finger domain, C3HC4 (zinc finger)"/>
    <property type="match status" value="1"/>
</dbReference>
<dbReference type="EnsemblMetazoa" id="AALFPA23_003100.R3280">
    <property type="protein sequence ID" value="AALFPA23_003100.P3280"/>
    <property type="gene ID" value="AALFPA23_003100"/>
</dbReference>
<dbReference type="InterPro" id="IPR005312">
    <property type="entry name" value="DUF1759"/>
</dbReference>
<evidence type="ECO:0000256" key="1">
    <source>
        <dbReference type="ARBA" id="ARBA00022723"/>
    </source>
</evidence>
<dbReference type="InterPro" id="IPR043502">
    <property type="entry name" value="DNA/RNA_pol_sf"/>
</dbReference>
<dbReference type="Pfam" id="PF05380">
    <property type="entry name" value="Peptidase_A17"/>
    <property type="match status" value="1"/>
</dbReference>
<dbReference type="InterPro" id="IPR013083">
    <property type="entry name" value="Znf_RING/FYVE/PHD"/>
</dbReference>
<keyword evidence="10" id="KW-1185">Reference proteome</keyword>
<dbReference type="InterPro" id="IPR001584">
    <property type="entry name" value="Integrase_cat-core"/>
</dbReference>
<dbReference type="InterPro" id="IPR001965">
    <property type="entry name" value="Znf_PHD"/>
</dbReference>
<feature type="compositionally biased region" description="Basic residues" evidence="6">
    <location>
        <begin position="70"/>
        <end position="81"/>
    </location>
</feature>
<dbReference type="RefSeq" id="XP_062703825.1">
    <property type="nucleotide sequence ID" value="XM_062847841.1"/>
</dbReference>
<dbReference type="Gene3D" id="3.30.420.10">
    <property type="entry name" value="Ribonuclease H-like superfamily/Ribonuclease H"/>
    <property type="match status" value="1"/>
</dbReference>
<dbReference type="SUPFAM" id="SSF56672">
    <property type="entry name" value="DNA/RNA polymerases"/>
    <property type="match status" value="1"/>
</dbReference>
<keyword evidence="1" id="KW-0479">Metal-binding</keyword>
<dbReference type="PROSITE" id="PS50016">
    <property type="entry name" value="ZF_PHD_2"/>
    <property type="match status" value="1"/>
</dbReference>
<dbReference type="SMART" id="SM00249">
    <property type="entry name" value="PHD"/>
    <property type="match status" value="1"/>
</dbReference>
<dbReference type="InterPro" id="IPR019787">
    <property type="entry name" value="Znf_PHD-finger"/>
</dbReference>
<feature type="domain" description="Integrase catalytic" evidence="8">
    <location>
        <begin position="1624"/>
        <end position="1809"/>
    </location>
</feature>
<reference evidence="9" key="2">
    <citation type="submission" date="2025-05" db="UniProtKB">
        <authorList>
            <consortium name="EnsemblMetazoa"/>
        </authorList>
    </citation>
    <scope>IDENTIFICATION</scope>
    <source>
        <strain evidence="9">Foshan</strain>
    </source>
</reference>
<dbReference type="Pfam" id="PF03564">
    <property type="entry name" value="DUF1759"/>
    <property type="match status" value="1"/>
</dbReference>
<keyword evidence="3" id="KW-0862">Zinc</keyword>
<evidence type="ECO:0000256" key="4">
    <source>
        <dbReference type="PROSITE-ProRule" id="PRU00146"/>
    </source>
</evidence>
<feature type="compositionally biased region" description="Acidic residues" evidence="6">
    <location>
        <begin position="235"/>
        <end position="254"/>
    </location>
</feature>
<evidence type="ECO:0000256" key="6">
    <source>
        <dbReference type="SAM" id="MobiDB-lite"/>
    </source>
</evidence>
<feature type="compositionally biased region" description="Basic and acidic residues" evidence="6">
    <location>
        <begin position="200"/>
        <end position="211"/>
    </location>
</feature>
<accession>A0ABM1XUW8</accession>
<dbReference type="Pfam" id="PF18701">
    <property type="entry name" value="DUF5641"/>
    <property type="match status" value="1"/>
</dbReference>
<feature type="compositionally biased region" description="Basic and acidic residues" evidence="6">
    <location>
        <begin position="183"/>
        <end position="193"/>
    </location>
</feature>
<dbReference type="Pfam" id="PF00628">
    <property type="entry name" value="PHD"/>
    <property type="match status" value="1"/>
</dbReference>
<dbReference type="SUPFAM" id="SSF53098">
    <property type="entry name" value="Ribonuclease H-like"/>
    <property type="match status" value="1"/>
</dbReference>
<evidence type="ECO:0000259" key="7">
    <source>
        <dbReference type="PROSITE" id="PS50016"/>
    </source>
</evidence>
<proteinExistence type="predicted"/>
<name>A0ABM1XUW8_AEDAL</name>
<protein>
    <submittedName>
        <fullName evidence="9">Uncharacterized protein</fullName>
    </submittedName>
</protein>
<dbReference type="InterPro" id="IPR036397">
    <property type="entry name" value="RNaseH_sf"/>
</dbReference>
<dbReference type="GeneID" id="134286257"/>
<dbReference type="PROSITE" id="PS50994">
    <property type="entry name" value="INTEGRASE"/>
    <property type="match status" value="1"/>
</dbReference>
<evidence type="ECO:0000259" key="8">
    <source>
        <dbReference type="PROSITE" id="PS50994"/>
    </source>
</evidence>
<evidence type="ECO:0000256" key="5">
    <source>
        <dbReference type="SAM" id="Coils"/>
    </source>
</evidence>
<feature type="region of interest" description="Disordered" evidence="6">
    <location>
        <begin position="70"/>
        <end position="94"/>
    </location>
</feature>
<evidence type="ECO:0000256" key="2">
    <source>
        <dbReference type="ARBA" id="ARBA00022771"/>
    </source>
</evidence>
<feature type="compositionally biased region" description="Polar residues" evidence="6">
    <location>
        <begin position="258"/>
        <end position="273"/>
    </location>
</feature>
<evidence type="ECO:0000313" key="9">
    <source>
        <dbReference type="EnsemblMetazoa" id="AALFPA23_003100.P3280"/>
    </source>
</evidence>
<dbReference type="InterPro" id="IPR011011">
    <property type="entry name" value="Znf_FYVE_PHD"/>
</dbReference>
<dbReference type="InterPro" id="IPR040676">
    <property type="entry name" value="DUF5641"/>
</dbReference>
<feature type="coiled-coil region" evidence="5">
    <location>
        <begin position="99"/>
        <end position="163"/>
    </location>
</feature>
<dbReference type="PANTHER" id="PTHR47331:SF1">
    <property type="entry name" value="GAG-LIKE PROTEIN"/>
    <property type="match status" value="1"/>
</dbReference>
<dbReference type="SUPFAM" id="SSF57903">
    <property type="entry name" value="FYVE/PHD zinc finger"/>
    <property type="match status" value="1"/>
</dbReference>
<keyword evidence="5" id="KW-0175">Coiled coil</keyword>